<dbReference type="PROSITE" id="PS00097">
    <property type="entry name" value="CARBAMOYLTRANSFERASE"/>
    <property type="match status" value="1"/>
</dbReference>
<dbReference type="InterPro" id="IPR006132">
    <property type="entry name" value="Asp/Orn_carbamoyltranf_P-bd"/>
</dbReference>
<dbReference type="FunFam" id="3.40.50.1370:FF:000008">
    <property type="entry name" value="Ornithine carbamoyltransferase"/>
    <property type="match status" value="1"/>
</dbReference>
<feature type="binding site" evidence="7">
    <location>
        <begin position="57"/>
        <end position="60"/>
    </location>
    <ligand>
        <name>carbamoyl phosphate</name>
        <dbReference type="ChEBI" id="CHEBI:58228"/>
    </ligand>
</feature>
<dbReference type="EMBL" id="CP017717">
    <property type="protein sequence ID" value="AQZ70472.1"/>
    <property type="molecule type" value="Genomic_DNA"/>
</dbReference>
<evidence type="ECO:0000256" key="5">
    <source>
        <dbReference type="ARBA" id="ARBA00022679"/>
    </source>
</evidence>
<feature type="domain" description="Aspartate/ornithine carbamoyltransferase Asp/Orn-binding" evidence="8">
    <location>
        <begin position="155"/>
        <end position="307"/>
    </location>
</feature>
<dbReference type="GO" id="GO:0004585">
    <property type="term" value="F:ornithine carbamoyltransferase activity"/>
    <property type="evidence" value="ECO:0007669"/>
    <property type="project" value="UniProtKB-UniRule"/>
</dbReference>
<reference evidence="11" key="1">
    <citation type="journal article" date="2017" name="Med. Chem. Commun.">
        <title>Nonomuraea sp. ATCC 55076 harbours the largest actinomycete chromosome to date and the kistamicin biosynthetic gene cluster.</title>
        <authorList>
            <person name="Nazari B."/>
            <person name="Forneris C.C."/>
            <person name="Gibson M.I."/>
            <person name="Moon K."/>
            <person name="Schramma K.R."/>
            <person name="Seyedsayamdost M.R."/>
        </authorList>
    </citation>
    <scope>NUCLEOTIDE SEQUENCE [LARGE SCALE GENOMIC DNA]</scope>
    <source>
        <strain evidence="11">ATCC 55076</strain>
    </source>
</reference>
<dbReference type="NCBIfam" id="TIGR00658">
    <property type="entry name" value="orni_carb_tr"/>
    <property type="match status" value="1"/>
</dbReference>
<comment type="subcellular location">
    <subcellularLocation>
        <location evidence="7">Cytoplasm</location>
    </subcellularLocation>
</comment>
<dbReference type="PANTHER" id="PTHR45753">
    <property type="entry name" value="ORNITHINE CARBAMOYLTRANSFERASE, MITOCHONDRIAL"/>
    <property type="match status" value="1"/>
</dbReference>
<evidence type="ECO:0000313" key="11">
    <source>
        <dbReference type="Proteomes" id="UP000190797"/>
    </source>
</evidence>
<dbReference type="AlphaFoldDB" id="A0A1V0AK48"/>
<feature type="binding site" evidence="7">
    <location>
        <position position="297"/>
    </location>
    <ligand>
        <name>carbamoyl phosphate</name>
        <dbReference type="ChEBI" id="CHEBI:58228"/>
    </ligand>
</feature>
<accession>A0A1V0AK48</accession>
<feature type="binding site" evidence="7">
    <location>
        <position position="228"/>
    </location>
    <ligand>
        <name>L-ornithine</name>
        <dbReference type="ChEBI" id="CHEBI:46911"/>
    </ligand>
</feature>
<evidence type="ECO:0000256" key="1">
    <source>
        <dbReference type="ARBA" id="ARBA00004975"/>
    </source>
</evidence>
<dbReference type="NCBIfam" id="NF001986">
    <property type="entry name" value="PRK00779.1"/>
    <property type="match status" value="1"/>
</dbReference>
<dbReference type="EC" id="2.1.3.3" evidence="3 7"/>
<dbReference type="PRINTS" id="PR00102">
    <property type="entry name" value="OTCASE"/>
</dbReference>
<evidence type="ECO:0000256" key="2">
    <source>
        <dbReference type="ARBA" id="ARBA00007805"/>
    </source>
</evidence>
<feature type="binding site" evidence="7">
    <location>
        <position position="166"/>
    </location>
    <ligand>
        <name>L-ornithine</name>
        <dbReference type="ChEBI" id="CHEBI:46911"/>
    </ligand>
</feature>
<organism evidence="10 11">
    <name type="scientific">[Actinomadura] parvosata subsp. kistnae</name>
    <dbReference type="NCBI Taxonomy" id="1909395"/>
    <lineage>
        <taxon>Bacteria</taxon>
        <taxon>Bacillati</taxon>
        <taxon>Actinomycetota</taxon>
        <taxon>Actinomycetes</taxon>
        <taxon>Streptosporangiales</taxon>
        <taxon>Streptosporangiaceae</taxon>
        <taxon>Nonomuraea</taxon>
    </lineage>
</organism>
<proteinExistence type="inferred from homology"/>
<feature type="binding site" evidence="7">
    <location>
        <begin position="232"/>
        <end position="233"/>
    </location>
    <ligand>
        <name>L-ornithine</name>
        <dbReference type="ChEBI" id="CHEBI:46911"/>
    </ligand>
</feature>
<dbReference type="STRING" id="1909395.BKM31_18165"/>
<dbReference type="InterPro" id="IPR036901">
    <property type="entry name" value="Asp/Orn_carbamoylTrfase_sf"/>
</dbReference>
<dbReference type="GO" id="GO:0005737">
    <property type="term" value="C:cytoplasm"/>
    <property type="evidence" value="ECO:0007669"/>
    <property type="project" value="UniProtKB-SubCell"/>
</dbReference>
<feature type="binding site" evidence="7">
    <location>
        <begin position="135"/>
        <end position="138"/>
    </location>
    <ligand>
        <name>carbamoyl phosphate</name>
        <dbReference type="ChEBI" id="CHEBI:58228"/>
    </ligand>
</feature>
<dbReference type="InterPro" id="IPR006131">
    <property type="entry name" value="Asp_carbamoyltransf_Asp/Orn-bd"/>
</dbReference>
<keyword evidence="5 7" id="KW-0808">Transferase</keyword>
<comment type="similarity">
    <text evidence="2 7">Belongs to the aspartate/ornithine carbamoyltransferase superfamily. OTCase family.</text>
</comment>
<dbReference type="GO" id="GO:0016597">
    <property type="term" value="F:amino acid binding"/>
    <property type="evidence" value="ECO:0007669"/>
    <property type="project" value="InterPro"/>
</dbReference>
<feature type="domain" description="Aspartate/ornithine carbamoyltransferase carbamoyl-P binding" evidence="9">
    <location>
        <begin position="10"/>
        <end position="148"/>
    </location>
</feature>
<dbReference type="PRINTS" id="PR00100">
    <property type="entry name" value="AOTCASE"/>
</dbReference>
<dbReference type="HAMAP" id="MF_01109">
    <property type="entry name" value="OTCase"/>
    <property type="match status" value="1"/>
</dbReference>
<evidence type="ECO:0000256" key="6">
    <source>
        <dbReference type="ARBA" id="ARBA00048772"/>
    </source>
</evidence>
<name>A0A1V0AK48_9ACTN</name>
<dbReference type="GO" id="GO:0042450">
    <property type="term" value="P:L-arginine biosynthetic process via ornithine"/>
    <property type="evidence" value="ECO:0007669"/>
    <property type="project" value="UniProtKB-UniRule"/>
</dbReference>
<evidence type="ECO:0000256" key="7">
    <source>
        <dbReference type="HAMAP-Rule" id="MF_01109"/>
    </source>
</evidence>
<keyword evidence="7" id="KW-0963">Cytoplasm</keyword>
<dbReference type="KEGG" id="noa:BKM31_18165"/>
<dbReference type="Gene3D" id="3.40.50.1370">
    <property type="entry name" value="Aspartate/ornithine carbamoyltransferase"/>
    <property type="match status" value="2"/>
</dbReference>
<dbReference type="SUPFAM" id="SSF53671">
    <property type="entry name" value="Aspartate/ornithine carbamoyltransferase"/>
    <property type="match status" value="1"/>
</dbReference>
<sequence length="317" mass="33816">MPHREEPPVKDLLRIADLTEHDLAYLLDRAEHLKRHPGAAGDPLDGQTVLLYFAKPSTRTRVSTETAVVRLGGVPLTVGPAELQLGRGETIADTARVISSYAAAVVIRTFDHDDVAQFARSAEVPVINALTDSHHPLQALADLLTLREHFGDPRGRRLAYVGPATNVTHSLMEATALAGISLAVATPDAYRPDPQVEAMARKISTGGELLITEDPYEAVRDADAVYTDVWLSMGDPQQEKAARIAALTPYRVTPGLMAAAASGAIFLHCLPAHRGGEVAAEVIDGPASQVFLQAANRLPTAQAVLEALFGRTLAGAR</sequence>
<keyword evidence="11" id="KW-1185">Reference proteome</keyword>
<evidence type="ECO:0000256" key="4">
    <source>
        <dbReference type="ARBA" id="ARBA00016634"/>
    </source>
</evidence>
<evidence type="ECO:0000256" key="3">
    <source>
        <dbReference type="ARBA" id="ARBA00013007"/>
    </source>
</evidence>
<comment type="pathway">
    <text evidence="1">Amino-acid biosynthesis; L-arginine biosynthesis; L-arginine from L-ornithine and carbamoyl phosphate: step 1/3.</text>
</comment>
<feature type="binding site" evidence="7">
    <location>
        <position position="84"/>
    </location>
    <ligand>
        <name>carbamoyl phosphate</name>
        <dbReference type="ChEBI" id="CHEBI:58228"/>
    </ligand>
</feature>
<dbReference type="InterPro" id="IPR002292">
    <property type="entry name" value="Orn/put_carbamltrans"/>
</dbReference>
<dbReference type="Pfam" id="PF00185">
    <property type="entry name" value="OTCace"/>
    <property type="match status" value="1"/>
</dbReference>
<protein>
    <recommendedName>
        <fullName evidence="4 7">Ornithine carbamoyltransferase</fullName>
        <shortName evidence="7">OTCase</shortName>
        <ecNumber evidence="3 7">2.1.3.3</ecNumber>
    </recommendedName>
</protein>
<comment type="catalytic activity">
    <reaction evidence="6 7">
        <text>carbamoyl phosphate + L-ornithine = L-citrulline + phosphate + H(+)</text>
        <dbReference type="Rhea" id="RHEA:19513"/>
        <dbReference type="ChEBI" id="CHEBI:15378"/>
        <dbReference type="ChEBI" id="CHEBI:43474"/>
        <dbReference type="ChEBI" id="CHEBI:46911"/>
        <dbReference type="ChEBI" id="CHEBI:57743"/>
        <dbReference type="ChEBI" id="CHEBI:58228"/>
        <dbReference type="EC" id="2.1.3.3"/>
    </reaction>
</comment>
<dbReference type="InterPro" id="IPR006130">
    <property type="entry name" value="Asp/Orn_carbamoylTrfase"/>
</dbReference>
<feature type="binding site" evidence="7">
    <location>
        <begin position="269"/>
        <end position="270"/>
    </location>
    <ligand>
        <name>carbamoyl phosphate</name>
        <dbReference type="ChEBI" id="CHEBI:58228"/>
    </ligand>
</feature>
<dbReference type="InterPro" id="IPR024904">
    <property type="entry name" value="OTCase_ArgI"/>
</dbReference>
<evidence type="ECO:0000313" key="10">
    <source>
        <dbReference type="EMBL" id="AQZ70472.1"/>
    </source>
</evidence>
<dbReference type="Proteomes" id="UP000190797">
    <property type="component" value="Chromosome"/>
</dbReference>
<evidence type="ECO:0000259" key="9">
    <source>
        <dbReference type="Pfam" id="PF02729"/>
    </source>
</evidence>
<evidence type="ECO:0000259" key="8">
    <source>
        <dbReference type="Pfam" id="PF00185"/>
    </source>
</evidence>
<dbReference type="Pfam" id="PF02729">
    <property type="entry name" value="OTCace_N"/>
    <property type="match status" value="1"/>
</dbReference>
<feature type="binding site" evidence="7">
    <location>
        <position position="108"/>
    </location>
    <ligand>
        <name>carbamoyl phosphate</name>
        <dbReference type="ChEBI" id="CHEBI:58228"/>
    </ligand>
</feature>
<dbReference type="PANTHER" id="PTHR45753:SF3">
    <property type="entry name" value="ORNITHINE TRANSCARBAMYLASE, MITOCHONDRIAL"/>
    <property type="match status" value="1"/>
</dbReference>
<gene>
    <name evidence="10" type="ORF">BKM31_18165</name>
</gene>
<dbReference type="GO" id="GO:0019240">
    <property type="term" value="P:citrulline biosynthetic process"/>
    <property type="evidence" value="ECO:0007669"/>
    <property type="project" value="TreeGrafter"/>
</dbReference>